<dbReference type="KEGG" id="mtw:CQW49_16815"/>
<organism evidence="1 2">
    <name type="scientific">Methylosinus trichosporium (strain ATCC 35070 / NCIMB 11131 / UNIQEM 75 / OB3b)</name>
    <dbReference type="NCBI Taxonomy" id="595536"/>
    <lineage>
        <taxon>Bacteria</taxon>
        <taxon>Pseudomonadati</taxon>
        <taxon>Pseudomonadota</taxon>
        <taxon>Alphaproteobacteria</taxon>
        <taxon>Hyphomicrobiales</taxon>
        <taxon>Methylocystaceae</taxon>
        <taxon>Methylosinus</taxon>
    </lineage>
</organism>
<gene>
    <name evidence="1" type="ORF">CQW49_16815</name>
</gene>
<evidence type="ECO:0008006" key="3">
    <source>
        <dbReference type="Google" id="ProtNLM"/>
    </source>
</evidence>
<proteinExistence type="predicted"/>
<sequence length="136" mass="13872">MAASGGQRWHGGRSARGARARIVALLVALLIALSPFYGAAAGSSASGAELQSRVERSCAKAKTGDASTPRETPHVSHCALCCPSGCGGGVPRIETSAARALIDATAATLRRPTCRARRTDGFGHAWSSRAPPAAFS</sequence>
<keyword evidence="2" id="KW-1185">Reference proteome</keyword>
<accession>A0A2D2D3C0</accession>
<dbReference type="EMBL" id="CP023737">
    <property type="protein sequence ID" value="ATQ69359.1"/>
    <property type="molecule type" value="Genomic_DNA"/>
</dbReference>
<protein>
    <recommendedName>
        <fullName evidence="3">DUF2946 domain-containing protein</fullName>
    </recommendedName>
</protein>
<dbReference type="Proteomes" id="UP000230709">
    <property type="component" value="Chromosome"/>
</dbReference>
<dbReference type="AlphaFoldDB" id="A0A2D2D3C0"/>
<evidence type="ECO:0000313" key="2">
    <source>
        <dbReference type="Proteomes" id="UP000230709"/>
    </source>
</evidence>
<reference evidence="2" key="1">
    <citation type="submission" date="2017-10" db="EMBL/GenBank/DDBJ databases">
        <title>Completed PacBio SMRT sequence of Methylosinus trichosporium OB3b reveals presence of a third large plasmid.</title>
        <authorList>
            <person name="Charles T.C."/>
            <person name="Lynch M.D.J."/>
            <person name="Heil J.R."/>
            <person name="Cheng J."/>
        </authorList>
    </citation>
    <scope>NUCLEOTIDE SEQUENCE [LARGE SCALE GENOMIC DNA]</scope>
    <source>
        <strain evidence="2">OB3b</strain>
    </source>
</reference>
<evidence type="ECO:0000313" key="1">
    <source>
        <dbReference type="EMBL" id="ATQ69359.1"/>
    </source>
</evidence>
<name>A0A2D2D3C0_METT3</name>